<dbReference type="PANTHER" id="PTHR14577:SF0">
    <property type="entry name" value="NUCLEOLAR PROTEIN 12"/>
    <property type="match status" value="1"/>
</dbReference>
<dbReference type="OrthoDB" id="551633at2759"/>
<evidence type="ECO:0000256" key="7">
    <source>
        <dbReference type="SAM" id="Coils"/>
    </source>
</evidence>
<dbReference type="GO" id="GO:0005730">
    <property type="term" value="C:nucleolus"/>
    <property type="evidence" value="ECO:0007669"/>
    <property type="project" value="UniProtKB-SubCell"/>
</dbReference>
<keyword evidence="4" id="KW-0699">rRNA-binding</keyword>
<comment type="similarity">
    <text evidence="2">Belongs to the RRP17 family.</text>
</comment>
<dbReference type="STRING" id="137246.A0A401SSH4"/>
<name>A0A401SSH4_CHIPU</name>
<evidence type="ECO:0000256" key="6">
    <source>
        <dbReference type="ARBA" id="ARBA00023242"/>
    </source>
</evidence>
<protein>
    <recommendedName>
        <fullName evidence="3">Nucleolar protein 12</fullName>
    </recommendedName>
</protein>
<keyword evidence="5 7" id="KW-0175">Coiled coil</keyword>
<feature type="region of interest" description="Disordered" evidence="8">
    <location>
        <begin position="129"/>
        <end position="217"/>
    </location>
</feature>
<evidence type="ECO:0000256" key="4">
    <source>
        <dbReference type="ARBA" id="ARBA00022730"/>
    </source>
</evidence>
<evidence type="ECO:0000256" key="8">
    <source>
        <dbReference type="SAM" id="MobiDB-lite"/>
    </source>
</evidence>
<dbReference type="PANTHER" id="PTHR14577">
    <property type="entry name" value="NUCLEOLAR PROTEIN 12"/>
    <property type="match status" value="1"/>
</dbReference>
<dbReference type="OMA" id="LHMHSRK"/>
<organism evidence="9 10">
    <name type="scientific">Chiloscyllium punctatum</name>
    <name type="common">Brownbanded bambooshark</name>
    <name type="synonym">Hemiscyllium punctatum</name>
    <dbReference type="NCBI Taxonomy" id="137246"/>
    <lineage>
        <taxon>Eukaryota</taxon>
        <taxon>Metazoa</taxon>
        <taxon>Chordata</taxon>
        <taxon>Craniata</taxon>
        <taxon>Vertebrata</taxon>
        <taxon>Chondrichthyes</taxon>
        <taxon>Elasmobranchii</taxon>
        <taxon>Galeomorphii</taxon>
        <taxon>Galeoidea</taxon>
        <taxon>Orectolobiformes</taxon>
        <taxon>Hemiscylliidae</taxon>
        <taxon>Chiloscyllium</taxon>
    </lineage>
</organism>
<dbReference type="GO" id="GO:0019843">
    <property type="term" value="F:rRNA binding"/>
    <property type="evidence" value="ECO:0007669"/>
    <property type="project" value="UniProtKB-KW"/>
</dbReference>
<evidence type="ECO:0000313" key="9">
    <source>
        <dbReference type="EMBL" id="GCC33357.1"/>
    </source>
</evidence>
<keyword evidence="6" id="KW-0539">Nucleus</keyword>
<gene>
    <name evidence="9" type="ORF">chiPu_0011826</name>
</gene>
<proteinExistence type="inferred from homology"/>
<accession>A0A401SSH4</accession>
<feature type="coiled-coil region" evidence="7">
    <location>
        <begin position="41"/>
        <end position="93"/>
    </location>
</feature>
<keyword evidence="10" id="KW-1185">Reference proteome</keyword>
<dbReference type="AlphaFoldDB" id="A0A401SSH4"/>
<reference evidence="9 10" key="1">
    <citation type="journal article" date="2018" name="Nat. Ecol. Evol.">
        <title>Shark genomes provide insights into elasmobranch evolution and the origin of vertebrates.</title>
        <authorList>
            <person name="Hara Y"/>
            <person name="Yamaguchi K"/>
            <person name="Onimaru K"/>
            <person name="Kadota M"/>
            <person name="Koyanagi M"/>
            <person name="Keeley SD"/>
            <person name="Tatsumi K"/>
            <person name="Tanaka K"/>
            <person name="Motone F"/>
            <person name="Kageyama Y"/>
            <person name="Nozu R"/>
            <person name="Adachi N"/>
            <person name="Nishimura O"/>
            <person name="Nakagawa R"/>
            <person name="Tanegashima C"/>
            <person name="Kiyatake I"/>
            <person name="Matsumoto R"/>
            <person name="Murakumo K"/>
            <person name="Nishida K"/>
            <person name="Terakita A"/>
            <person name="Kuratani S"/>
            <person name="Sato K"/>
            <person name="Hyodo S Kuraku.S."/>
        </authorList>
    </citation>
    <scope>NUCLEOTIDE SEQUENCE [LARGE SCALE GENOMIC DNA]</scope>
</reference>
<feature type="compositionally biased region" description="Basic residues" evidence="8">
    <location>
        <begin position="176"/>
        <end position="187"/>
    </location>
</feature>
<evidence type="ECO:0000256" key="2">
    <source>
        <dbReference type="ARBA" id="ARBA00007175"/>
    </source>
</evidence>
<evidence type="ECO:0000256" key="3">
    <source>
        <dbReference type="ARBA" id="ARBA00015520"/>
    </source>
</evidence>
<comment type="subcellular location">
    <subcellularLocation>
        <location evidence="1">Nucleus</location>
        <location evidence="1">Nucleolus</location>
    </subcellularLocation>
</comment>
<sequence length="217" mass="24976">MKKKERAAGGAGSGRDRDRGRGVMMVFSEEDRREFLTGFHKRKVERKKKALEEIKVKLKEEQKRLKEERHKEYMKMFKERQEALEEADELDQMTSSKMESIQYDHPNHTVTVTTVSSLDLTAANLYLGANQPEDAEEEQTVKKDDLNVKRDNPLPRKGAEPIMSAKISSLTSALHSRVKNQKGKKWKSSHDQVKNPPKGKTTKSQRRKRTGKLGGEW</sequence>
<feature type="compositionally biased region" description="Basic and acidic residues" evidence="8">
    <location>
        <begin position="139"/>
        <end position="159"/>
    </location>
</feature>
<keyword evidence="4" id="KW-0694">RNA-binding</keyword>
<feature type="region of interest" description="Disordered" evidence="8">
    <location>
        <begin position="1"/>
        <end position="24"/>
    </location>
</feature>
<comment type="caution">
    <text evidence="9">The sequence shown here is derived from an EMBL/GenBank/DDBJ whole genome shotgun (WGS) entry which is preliminary data.</text>
</comment>
<evidence type="ECO:0000256" key="5">
    <source>
        <dbReference type="ARBA" id="ARBA00023054"/>
    </source>
</evidence>
<dbReference type="Pfam" id="PF09805">
    <property type="entry name" value="Nop25"/>
    <property type="match status" value="1"/>
</dbReference>
<evidence type="ECO:0000313" key="10">
    <source>
        <dbReference type="Proteomes" id="UP000287033"/>
    </source>
</evidence>
<evidence type="ECO:0000256" key="1">
    <source>
        <dbReference type="ARBA" id="ARBA00004604"/>
    </source>
</evidence>
<dbReference type="Proteomes" id="UP000287033">
    <property type="component" value="Unassembled WGS sequence"/>
</dbReference>
<dbReference type="EMBL" id="BEZZ01000509">
    <property type="protein sequence ID" value="GCC33357.1"/>
    <property type="molecule type" value="Genomic_DNA"/>
</dbReference>
<dbReference type="InterPro" id="IPR019186">
    <property type="entry name" value="Nucleolar_protein_12"/>
</dbReference>
<feature type="compositionally biased region" description="Basic residues" evidence="8">
    <location>
        <begin position="200"/>
        <end position="211"/>
    </location>
</feature>